<protein>
    <submittedName>
        <fullName evidence="1">Uncharacterized protein</fullName>
    </submittedName>
</protein>
<accession>A0A4Z2CKB8</accession>
<dbReference type="EMBL" id="SKCS01001067">
    <property type="protein sequence ID" value="TNN04727.1"/>
    <property type="molecule type" value="Genomic_DNA"/>
</dbReference>
<gene>
    <name evidence="1" type="ORF">EWB00_000241</name>
</gene>
<dbReference type="Proteomes" id="UP000311919">
    <property type="component" value="Unassembled WGS sequence"/>
</dbReference>
<proteinExistence type="predicted"/>
<comment type="caution">
    <text evidence="1">The sequence shown here is derived from an EMBL/GenBank/DDBJ whole genome shotgun (WGS) entry which is preliminary data.</text>
</comment>
<sequence>MTWKEPHEIPSQFPSGPVQFRRQNRPALLYAQPSDSHPMSSIEPIVPDTIILLSRSNPAVY</sequence>
<keyword evidence="2" id="KW-1185">Reference proteome</keyword>
<evidence type="ECO:0000313" key="2">
    <source>
        <dbReference type="Proteomes" id="UP000311919"/>
    </source>
</evidence>
<dbReference type="AlphaFoldDB" id="A0A4Z2CKB8"/>
<reference evidence="1 2" key="1">
    <citation type="submission" date="2019-03" db="EMBL/GenBank/DDBJ databases">
        <title>An improved genome assembly of the fluke Schistosoma japonicum.</title>
        <authorList>
            <person name="Hu W."/>
            <person name="Luo F."/>
            <person name="Yin M."/>
            <person name="Mo X."/>
            <person name="Sun C."/>
            <person name="Wu Q."/>
            <person name="Zhu B."/>
            <person name="Xiang M."/>
            <person name="Wang J."/>
            <person name="Wang Y."/>
            <person name="Zhang T."/>
            <person name="Xu B."/>
            <person name="Zheng H."/>
            <person name="Feng Z."/>
        </authorList>
    </citation>
    <scope>NUCLEOTIDE SEQUENCE [LARGE SCALE GENOMIC DNA]</scope>
    <source>
        <strain evidence="1">HuSjv2</strain>
        <tissue evidence="1">Worms</tissue>
    </source>
</reference>
<evidence type="ECO:0000313" key="1">
    <source>
        <dbReference type="EMBL" id="TNN04727.1"/>
    </source>
</evidence>
<organism evidence="1 2">
    <name type="scientific">Schistosoma japonicum</name>
    <name type="common">Blood fluke</name>
    <dbReference type="NCBI Taxonomy" id="6182"/>
    <lineage>
        <taxon>Eukaryota</taxon>
        <taxon>Metazoa</taxon>
        <taxon>Spiralia</taxon>
        <taxon>Lophotrochozoa</taxon>
        <taxon>Platyhelminthes</taxon>
        <taxon>Trematoda</taxon>
        <taxon>Digenea</taxon>
        <taxon>Strigeidida</taxon>
        <taxon>Schistosomatoidea</taxon>
        <taxon>Schistosomatidae</taxon>
        <taxon>Schistosoma</taxon>
    </lineage>
</organism>
<name>A0A4Z2CKB8_SCHJA</name>